<reference evidence="1 2" key="1">
    <citation type="submission" date="2023-01" db="EMBL/GenBank/DDBJ databases">
        <authorList>
            <person name="Kreplak J."/>
        </authorList>
    </citation>
    <scope>NUCLEOTIDE SEQUENCE [LARGE SCALE GENOMIC DNA]</scope>
</reference>
<proteinExistence type="predicted"/>
<dbReference type="EMBL" id="OX451739">
    <property type="protein sequence ID" value="CAI8608160.1"/>
    <property type="molecule type" value="Genomic_DNA"/>
</dbReference>
<name>A0AAV1AGG8_VICFA</name>
<keyword evidence="2" id="KW-1185">Reference proteome</keyword>
<accession>A0AAV1AGG8</accession>
<evidence type="ECO:0000313" key="2">
    <source>
        <dbReference type="Proteomes" id="UP001157006"/>
    </source>
</evidence>
<organism evidence="1 2">
    <name type="scientific">Vicia faba</name>
    <name type="common">Broad bean</name>
    <name type="synonym">Faba vulgaris</name>
    <dbReference type="NCBI Taxonomy" id="3906"/>
    <lineage>
        <taxon>Eukaryota</taxon>
        <taxon>Viridiplantae</taxon>
        <taxon>Streptophyta</taxon>
        <taxon>Embryophyta</taxon>
        <taxon>Tracheophyta</taxon>
        <taxon>Spermatophyta</taxon>
        <taxon>Magnoliopsida</taxon>
        <taxon>eudicotyledons</taxon>
        <taxon>Gunneridae</taxon>
        <taxon>Pentapetalae</taxon>
        <taxon>rosids</taxon>
        <taxon>fabids</taxon>
        <taxon>Fabales</taxon>
        <taxon>Fabaceae</taxon>
        <taxon>Papilionoideae</taxon>
        <taxon>50 kb inversion clade</taxon>
        <taxon>NPAAA clade</taxon>
        <taxon>Hologalegina</taxon>
        <taxon>IRL clade</taxon>
        <taxon>Fabeae</taxon>
        <taxon>Vicia</taxon>
    </lineage>
</organism>
<dbReference type="Proteomes" id="UP001157006">
    <property type="component" value="Chromosome 4"/>
</dbReference>
<gene>
    <name evidence="1" type="ORF">VFH_IV070720</name>
</gene>
<evidence type="ECO:0000313" key="1">
    <source>
        <dbReference type="EMBL" id="CAI8608160.1"/>
    </source>
</evidence>
<dbReference type="AlphaFoldDB" id="A0AAV1AGG8"/>
<protein>
    <submittedName>
        <fullName evidence="1">Uncharacterized protein</fullName>
    </submittedName>
</protein>
<sequence>MKIARTPDFKGLPRTLMMAVQRKMMLNEGIDADCCRENAYVSYWRCDFTLLRFRERERVDEDRSKSLKDIAMMKLQQDCFGIDNNCFSLLCKCSGLLWIETKGIDHGKLQYAGLVMKKVMKMEATRLHFKHDKATQKAMMRINICTFNCISRFL</sequence>